<dbReference type="EC" id="5.4.99.12" evidence="4"/>
<dbReference type="PIRSF" id="PIRSF001430">
    <property type="entry name" value="tRNA_psdUrid_synth"/>
    <property type="match status" value="1"/>
</dbReference>
<dbReference type="InterPro" id="IPR020097">
    <property type="entry name" value="PsdUridine_synth_TruA_a/b_dom"/>
</dbReference>
<dbReference type="CDD" id="cd02570">
    <property type="entry name" value="PseudoU_synth_EcTruA"/>
    <property type="match status" value="1"/>
</dbReference>
<comment type="caution">
    <text evidence="4">Lacks conserved residue(s) required for the propagation of feature annotation.</text>
</comment>
<dbReference type="InterPro" id="IPR020094">
    <property type="entry name" value="TruA/RsuA/RluB/E/F_N"/>
</dbReference>
<evidence type="ECO:0000256" key="3">
    <source>
        <dbReference type="ARBA" id="ARBA00023235"/>
    </source>
</evidence>
<protein>
    <recommendedName>
        <fullName evidence="4">tRNA pseudouridine synthase A</fullName>
        <ecNumber evidence="4">5.4.99.12</ecNumber>
    </recommendedName>
    <alternativeName>
        <fullName evidence="4">tRNA pseudouridine(38-40) synthase</fullName>
    </alternativeName>
    <alternativeName>
        <fullName evidence="4">tRNA pseudouridylate synthase I</fullName>
    </alternativeName>
    <alternativeName>
        <fullName evidence="4">tRNA-uridine isomerase I</fullName>
    </alternativeName>
</protein>
<comment type="function">
    <text evidence="4">Formation of pseudouridine at positions 38, 39 and 40 in the anticodon stem and loop of transfer RNAs.</text>
</comment>
<feature type="domain" description="Pseudouridine synthase I TruA alpha/beta" evidence="8">
    <location>
        <begin position="11"/>
        <end position="102"/>
    </location>
</feature>
<accession>A0A0P8A8R5</accession>
<dbReference type="STRING" id="1653334.GA0071312_3438"/>
<dbReference type="InterPro" id="IPR020103">
    <property type="entry name" value="PsdUridine_synth_cat_dom_sf"/>
</dbReference>
<comment type="caution">
    <text evidence="9">The sequence shown here is derived from an EMBL/GenBank/DDBJ whole genome shotgun (WGS) entry which is preliminary data.</text>
</comment>
<organism evidence="9 11">
    <name type="scientific">Saliniramus fredricksonii</name>
    <dbReference type="NCBI Taxonomy" id="1653334"/>
    <lineage>
        <taxon>Bacteria</taxon>
        <taxon>Pseudomonadati</taxon>
        <taxon>Pseudomonadota</taxon>
        <taxon>Alphaproteobacteria</taxon>
        <taxon>Hyphomicrobiales</taxon>
        <taxon>Salinarimonadaceae</taxon>
        <taxon>Saliniramus</taxon>
    </lineage>
</organism>
<evidence type="ECO:0000313" key="11">
    <source>
        <dbReference type="Proteomes" id="UP000050497"/>
    </source>
</evidence>
<evidence type="ECO:0000313" key="10">
    <source>
        <dbReference type="EMBL" id="SCC82446.1"/>
    </source>
</evidence>
<evidence type="ECO:0000259" key="8">
    <source>
        <dbReference type="Pfam" id="PF01416"/>
    </source>
</evidence>
<dbReference type="Pfam" id="PF01416">
    <property type="entry name" value="PseudoU_synth_1"/>
    <property type="match status" value="2"/>
</dbReference>
<dbReference type="NCBIfam" id="TIGR00071">
    <property type="entry name" value="hisT_truA"/>
    <property type="match status" value="1"/>
</dbReference>
<evidence type="ECO:0000256" key="6">
    <source>
        <dbReference type="PIRSR" id="PIRSR001430-2"/>
    </source>
</evidence>
<dbReference type="PANTHER" id="PTHR11142">
    <property type="entry name" value="PSEUDOURIDYLATE SYNTHASE"/>
    <property type="match status" value="1"/>
</dbReference>
<dbReference type="AlphaFoldDB" id="A0A0P8A8R5"/>
<evidence type="ECO:0000313" key="12">
    <source>
        <dbReference type="Proteomes" id="UP000182800"/>
    </source>
</evidence>
<sequence>MERITHRYMLVVEYDGAPFTGWQRQENGLAVQQLVEEAIEVFAGRPVRLHCAGRTDSGVHALHQVVHVDLDRPMRVDKIRDATNAQMRDHPVVVREVREVTEAFHARLSAVRRHYLYRILNRPAPASVDRGRVWHVRQRIDADVMHEAAQSLVGHFDFTTFRATQCQGRTPWKTLERLDVSRAGDEIHIRAASRSFLHHQVRSMVGTLAQAGIGRWRVQDVADALHACDRRACGPVAPAHGLYFTGVDYPPEALISPGEATNP</sequence>
<dbReference type="Proteomes" id="UP000050497">
    <property type="component" value="Unassembled WGS sequence"/>
</dbReference>
<dbReference type="GO" id="GO:0160147">
    <property type="term" value="F:tRNA pseudouridine(38-40) synthase activity"/>
    <property type="evidence" value="ECO:0007669"/>
    <property type="project" value="UniProtKB-EC"/>
</dbReference>
<dbReference type="FunFam" id="3.30.70.580:FF:000001">
    <property type="entry name" value="tRNA pseudouridine synthase A"/>
    <property type="match status" value="1"/>
</dbReference>
<dbReference type="InterPro" id="IPR020095">
    <property type="entry name" value="PsdUridine_synth_TruA_C"/>
</dbReference>
<keyword evidence="2 4" id="KW-0819">tRNA processing</keyword>
<comment type="similarity">
    <text evidence="1 4 7">Belongs to the tRNA pseudouridine synthase TruA family.</text>
</comment>
<dbReference type="PATRIC" id="fig|1653334.4.peg.2359"/>
<evidence type="ECO:0000313" key="9">
    <source>
        <dbReference type="EMBL" id="KPQ11539.1"/>
    </source>
</evidence>
<dbReference type="GO" id="GO:0003723">
    <property type="term" value="F:RNA binding"/>
    <property type="evidence" value="ECO:0007669"/>
    <property type="project" value="InterPro"/>
</dbReference>
<dbReference type="HAMAP" id="MF_00171">
    <property type="entry name" value="TruA"/>
    <property type="match status" value="1"/>
</dbReference>
<evidence type="ECO:0000256" key="7">
    <source>
        <dbReference type="RuleBase" id="RU003792"/>
    </source>
</evidence>
<name>A0A0P8A8R5_9HYPH</name>
<reference evidence="9 11" key="1">
    <citation type="submission" date="2015-09" db="EMBL/GenBank/DDBJ databases">
        <title>Identification and resolution of microdiversity through metagenomic sequencing of parallel consortia.</title>
        <authorList>
            <person name="Nelson W.C."/>
            <person name="Romine M.F."/>
            <person name="Lindemann S.R."/>
        </authorList>
    </citation>
    <scope>NUCLEOTIDE SEQUENCE [LARGE SCALE GENOMIC DNA]</scope>
    <source>
        <strain evidence="9">HL-109</strain>
    </source>
</reference>
<evidence type="ECO:0000256" key="5">
    <source>
        <dbReference type="PIRSR" id="PIRSR001430-1"/>
    </source>
</evidence>
<dbReference type="PANTHER" id="PTHR11142:SF0">
    <property type="entry name" value="TRNA PSEUDOURIDINE SYNTHASE-LIKE 1"/>
    <property type="match status" value="1"/>
</dbReference>
<dbReference type="EMBL" id="LJSX01000007">
    <property type="protein sequence ID" value="KPQ11539.1"/>
    <property type="molecule type" value="Genomic_DNA"/>
</dbReference>
<feature type="active site" description="Nucleophile" evidence="4 5">
    <location>
        <position position="56"/>
    </location>
</feature>
<feature type="domain" description="Pseudouridine synthase I TruA alpha/beta" evidence="8">
    <location>
        <begin position="148"/>
        <end position="250"/>
    </location>
</feature>
<dbReference type="Gene3D" id="3.30.70.580">
    <property type="entry name" value="Pseudouridine synthase I, catalytic domain, N-terminal subdomain"/>
    <property type="match status" value="1"/>
</dbReference>
<comment type="catalytic activity">
    <reaction evidence="4 7">
        <text>uridine(38/39/40) in tRNA = pseudouridine(38/39/40) in tRNA</text>
        <dbReference type="Rhea" id="RHEA:22376"/>
        <dbReference type="Rhea" id="RHEA-COMP:10085"/>
        <dbReference type="Rhea" id="RHEA-COMP:10087"/>
        <dbReference type="ChEBI" id="CHEBI:65314"/>
        <dbReference type="ChEBI" id="CHEBI:65315"/>
        <dbReference type="EC" id="5.4.99.12"/>
    </reaction>
</comment>
<evidence type="ECO:0000256" key="4">
    <source>
        <dbReference type="HAMAP-Rule" id="MF_00171"/>
    </source>
</evidence>
<reference evidence="10 12" key="2">
    <citation type="submission" date="2016-08" db="EMBL/GenBank/DDBJ databases">
        <authorList>
            <person name="Varghese N."/>
            <person name="Submissions Spin"/>
        </authorList>
    </citation>
    <scope>NUCLEOTIDE SEQUENCE [LARGE SCALE GENOMIC DNA]</scope>
    <source>
        <strain evidence="10 12">HL-109</strain>
    </source>
</reference>
<dbReference type="Proteomes" id="UP000182800">
    <property type="component" value="Unassembled WGS sequence"/>
</dbReference>
<dbReference type="SUPFAM" id="SSF55120">
    <property type="entry name" value="Pseudouridine synthase"/>
    <property type="match status" value="1"/>
</dbReference>
<dbReference type="Gene3D" id="3.30.70.660">
    <property type="entry name" value="Pseudouridine synthase I, catalytic domain, C-terminal subdomain"/>
    <property type="match status" value="1"/>
</dbReference>
<keyword evidence="3 4" id="KW-0413">Isomerase</keyword>
<keyword evidence="12" id="KW-1185">Reference proteome</keyword>
<comment type="subunit">
    <text evidence="4">Homodimer.</text>
</comment>
<gene>
    <name evidence="4 9" type="primary">truA</name>
    <name evidence="10" type="ORF">GA0071312_3438</name>
    <name evidence="9" type="ORF">HLUCCO17_06420</name>
</gene>
<evidence type="ECO:0000256" key="1">
    <source>
        <dbReference type="ARBA" id="ARBA00009375"/>
    </source>
</evidence>
<dbReference type="EMBL" id="FMBM01000002">
    <property type="protein sequence ID" value="SCC82446.1"/>
    <property type="molecule type" value="Genomic_DNA"/>
</dbReference>
<proteinExistence type="inferred from homology"/>
<dbReference type="InterPro" id="IPR001406">
    <property type="entry name" value="PsdUridine_synth_TruA"/>
</dbReference>
<dbReference type="GO" id="GO:0031119">
    <property type="term" value="P:tRNA pseudouridine synthesis"/>
    <property type="evidence" value="ECO:0007669"/>
    <property type="project" value="UniProtKB-UniRule"/>
</dbReference>
<feature type="binding site" evidence="4 6">
    <location>
        <position position="115"/>
    </location>
    <ligand>
        <name>substrate</name>
    </ligand>
</feature>
<evidence type="ECO:0000256" key="2">
    <source>
        <dbReference type="ARBA" id="ARBA00022694"/>
    </source>
</evidence>